<dbReference type="AlphaFoldDB" id="A0A0R1SAQ7"/>
<keyword evidence="4" id="KW-1185">Reference proteome</keyword>
<evidence type="ECO:0000259" key="2">
    <source>
        <dbReference type="Pfam" id="PF13349"/>
    </source>
</evidence>
<organism evidence="3 4">
    <name type="scientific">Companilactobacillus versmoldensis DSM 14857 = KCTC 3814</name>
    <dbReference type="NCBI Taxonomy" id="1423815"/>
    <lineage>
        <taxon>Bacteria</taxon>
        <taxon>Bacillati</taxon>
        <taxon>Bacillota</taxon>
        <taxon>Bacilli</taxon>
        <taxon>Lactobacillales</taxon>
        <taxon>Lactobacillaceae</taxon>
        <taxon>Companilactobacillus</taxon>
    </lineage>
</organism>
<keyword evidence="1" id="KW-1133">Transmembrane helix</keyword>
<evidence type="ECO:0000256" key="1">
    <source>
        <dbReference type="SAM" id="Phobius"/>
    </source>
</evidence>
<protein>
    <recommendedName>
        <fullName evidence="2">DUF4097 domain-containing protein</fullName>
    </recommendedName>
</protein>
<dbReference type="eggNOG" id="ENOG5033DBZ">
    <property type="taxonomic scope" value="Bacteria"/>
</dbReference>
<comment type="caution">
    <text evidence="3">The sequence shown here is derived from an EMBL/GenBank/DDBJ whole genome shotgun (WGS) entry which is preliminary data.</text>
</comment>
<dbReference type="STRING" id="1423815.FC27_GL001101"/>
<name>A0A0R1SAQ7_9LACO</name>
<reference evidence="3 4" key="1">
    <citation type="journal article" date="2015" name="Genome Announc.">
        <title>Expanding the biotechnology potential of lactobacilli through comparative genomics of 213 strains and associated genera.</title>
        <authorList>
            <person name="Sun Z."/>
            <person name="Harris H.M."/>
            <person name="McCann A."/>
            <person name="Guo C."/>
            <person name="Argimon S."/>
            <person name="Zhang W."/>
            <person name="Yang X."/>
            <person name="Jeffery I.B."/>
            <person name="Cooney J.C."/>
            <person name="Kagawa T.F."/>
            <person name="Liu W."/>
            <person name="Song Y."/>
            <person name="Salvetti E."/>
            <person name="Wrobel A."/>
            <person name="Rasinkangas P."/>
            <person name="Parkhill J."/>
            <person name="Rea M.C."/>
            <person name="O'Sullivan O."/>
            <person name="Ritari J."/>
            <person name="Douillard F.P."/>
            <person name="Paul Ross R."/>
            <person name="Yang R."/>
            <person name="Briner A.E."/>
            <person name="Felis G.E."/>
            <person name="de Vos W.M."/>
            <person name="Barrangou R."/>
            <person name="Klaenhammer T.R."/>
            <person name="Caufield P.W."/>
            <person name="Cui Y."/>
            <person name="Zhang H."/>
            <person name="O'Toole P.W."/>
        </authorList>
    </citation>
    <scope>NUCLEOTIDE SEQUENCE [LARGE SCALE GENOMIC DNA]</scope>
    <source>
        <strain evidence="3 4">DSM 14857</strain>
    </source>
</reference>
<proteinExistence type="predicted"/>
<keyword evidence="1" id="KW-0472">Membrane</keyword>
<dbReference type="Proteomes" id="UP000051647">
    <property type="component" value="Unassembled WGS sequence"/>
</dbReference>
<accession>A0A0R1SAQ7</accession>
<dbReference type="Pfam" id="PF13349">
    <property type="entry name" value="DUF4097"/>
    <property type="match status" value="1"/>
</dbReference>
<evidence type="ECO:0000313" key="3">
    <source>
        <dbReference type="EMBL" id="KRL66028.1"/>
    </source>
</evidence>
<evidence type="ECO:0000313" key="4">
    <source>
        <dbReference type="Proteomes" id="UP000051647"/>
    </source>
</evidence>
<feature type="domain" description="DUF4097" evidence="2">
    <location>
        <begin position="54"/>
        <end position="295"/>
    </location>
</feature>
<dbReference type="OrthoDB" id="2273034at2"/>
<dbReference type="RefSeq" id="WP_010625003.1">
    <property type="nucleotide sequence ID" value="NZ_AZFA01000022.1"/>
</dbReference>
<dbReference type="PATRIC" id="fig|1423815.3.peg.1125"/>
<dbReference type="EMBL" id="AZFA01000022">
    <property type="protein sequence ID" value="KRL66028.1"/>
    <property type="molecule type" value="Genomic_DNA"/>
</dbReference>
<gene>
    <name evidence="3" type="ORF">FC27_GL001101</name>
</gene>
<feature type="transmembrane region" description="Helical" evidence="1">
    <location>
        <begin position="6"/>
        <end position="25"/>
    </location>
</feature>
<keyword evidence="1" id="KW-0812">Transmembrane</keyword>
<dbReference type="InterPro" id="IPR025164">
    <property type="entry name" value="Toastrack_DUF4097"/>
</dbReference>
<sequence>MHRTTIVIGIYLVVIGLILTAIGYFTHAPKTVVWDNGLQVSQQVETSKKVADFSKINVSGQDGNVKIVSGYHYNVKVSGDKRQVPQYTVKKNTLYINKQQQAKVGFFGKQTITITVPTSQKISKLTANVGNGDLDLTNVKIDQMSINELASDDSDSINLDSVEVARSANINLSRSVLHVKDSTLNDLDLESGLANNDSTTEDEIKNETASLRNFTINNSRLNNSQIELHSNNLDIRKSVLNQFSAKSDYGRVKVAKSNLLATNSFEINRGDFNGQDLKVDGLDLSNKRGSIEYFGHRASQNNYRYNADANDLLRVSGQNLRIRIK</sequence>